<keyword evidence="2" id="KW-1185">Reference proteome</keyword>
<proteinExistence type="predicted"/>
<feature type="non-terminal residue" evidence="1">
    <location>
        <position position="1"/>
    </location>
</feature>
<gene>
    <name evidence="1" type="ORF">TIFTF001_056117</name>
</gene>
<name>A0AA88EGD8_FICCA</name>
<reference evidence="1" key="1">
    <citation type="submission" date="2023-07" db="EMBL/GenBank/DDBJ databases">
        <title>draft genome sequence of fig (Ficus carica).</title>
        <authorList>
            <person name="Takahashi T."/>
            <person name="Nishimura K."/>
        </authorList>
    </citation>
    <scope>NUCLEOTIDE SEQUENCE</scope>
</reference>
<dbReference type="Proteomes" id="UP001187192">
    <property type="component" value="Unassembled WGS sequence"/>
</dbReference>
<evidence type="ECO:0000313" key="1">
    <source>
        <dbReference type="EMBL" id="GMN73603.1"/>
    </source>
</evidence>
<evidence type="ECO:0000313" key="2">
    <source>
        <dbReference type="Proteomes" id="UP001187192"/>
    </source>
</evidence>
<organism evidence="1 2">
    <name type="scientific">Ficus carica</name>
    <name type="common">Common fig</name>
    <dbReference type="NCBI Taxonomy" id="3494"/>
    <lineage>
        <taxon>Eukaryota</taxon>
        <taxon>Viridiplantae</taxon>
        <taxon>Streptophyta</taxon>
        <taxon>Embryophyta</taxon>
        <taxon>Tracheophyta</taxon>
        <taxon>Spermatophyta</taxon>
        <taxon>Magnoliopsida</taxon>
        <taxon>eudicotyledons</taxon>
        <taxon>Gunneridae</taxon>
        <taxon>Pentapetalae</taxon>
        <taxon>rosids</taxon>
        <taxon>fabids</taxon>
        <taxon>Rosales</taxon>
        <taxon>Moraceae</taxon>
        <taxon>Ficeae</taxon>
        <taxon>Ficus</taxon>
    </lineage>
</organism>
<comment type="caution">
    <text evidence="1">The sequence shown here is derived from an EMBL/GenBank/DDBJ whole genome shotgun (WGS) entry which is preliminary data.</text>
</comment>
<protein>
    <submittedName>
        <fullName evidence="1">Uncharacterized protein</fullName>
    </submittedName>
</protein>
<sequence>MLTNDKLYAKNKNPVSSLVHGLSWTGLAAPTTPWLRAKGSNSWFRWLFMQREQAPEEKEDVVSCRLATKAGLN</sequence>
<accession>A0AA88EGD8</accession>
<dbReference type="EMBL" id="BTGU01019711">
    <property type="protein sequence ID" value="GMN73603.1"/>
    <property type="molecule type" value="Genomic_DNA"/>
</dbReference>
<dbReference type="AlphaFoldDB" id="A0AA88EGD8"/>